<evidence type="ECO:0000256" key="1">
    <source>
        <dbReference type="ARBA" id="ARBA00023125"/>
    </source>
</evidence>
<dbReference type="PANTHER" id="PTHR46797:SF10">
    <property type="entry name" value="BLR1115 PROTEIN"/>
    <property type="match status" value="1"/>
</dbReference>
<feature type="domain" description="HTH cro/C1-type" evidence="2">
    <location>
        <begin position="15"/>
        <end position="69"/>
    </location>
</feature>
<dbReference type="RefSeq" id="WP_169433747.1">
    <property type="nucleotide sequence ID" value="NZ_CP051685.1"/>
</dbReference>
<evidence type="ECO:0000313" key="3">
    <source>
        <dbReference type="EMBL" id="QJD98850.1"/>
    </source>
</evidence>
<gene>
    <name evidence="3" type="ORF">HH212_01345</name>
</gene>
<dbReference type="SUPFAM" id="SSF51182">
    <property type="entry name" value="RmlC-like cupins"/>
    <property type="match status" value="1"/>
</dbReference>
<name>A0A7Z2VTD5_9BURK</name>
<dbReference type="InterPro" id="IPR050807">
    <property type="entry name" value="TransReg_Diox_bact_type"/>
</dbReference>
<dbReference type="InterPro" id="IPR001387">
    <property type="entry name" value="Cro/C1-type_HTH"/>
</dbReference>
<dbReference type="EMBL" id="CP051685">
    <property type="protein sequence ID" value="QJD98850.1"/>
    <property type="molecule type" value="Genomic_DNA"/>
</dbReference>
<dbReference type="GO" id="GO:0005829">
    <property type="term" value="C:cytosol"/>
    <property type="evidence" value="ECO:0007669"/>
    <property type="project" value="TreeGrafter"/>
</dbReference>
<protein>
    <submittedName>
        <fullName evidence="3">Helix-turn-helix domain-containing protein</fullName>
    </submittedName>
</protein>
<dbReference type="Proteomes" id="UP000502415">
    <property type="component" value="Chromosome"/>
</dbReference>
<dbReference type="InterPro" id="IPR011051">
    <property type="entry name" value="RmlC_Cupin_sf"/>
</dbReference>
<dbReference type="CDD" id="cd00093">
    <property type="entry name" value="HTH_XRE"/>
    <property type="match status" value="1"/>
</dbReference>
<dbReference type="InterPro" id="IPR010982">
    <property type="entry name" value="Lambda_DNA-bd_dom_sf"/>
</dbReference>
<sequence>MKDNSSLNERIARHVRELRAAKGISLDALSTQCGVSRSMLSLIERAETSPTAVVLDKLAAGLGVPLASLFDAPPDAVEPVARRADQAIWQDPHSGYQRRNVTPSGVDTPTRIVEVVFPPQARVTYEAGARSPQVLQQIWMLEGQMDVTYGARMYRLGAGDCLAIPLDQPNSFHNPGDLAARYAVVLTTIGS</sequence>
<organism evidence="3 4">
    <name type="scientific">Massilia forsythiae</name>
    <dbReference type="NCBI Taxonomy" id="2728020"/>
    <lineage>
        <taxon>Bacteria</taxon>
        <taxon>Pseudomonadati</taxon>
        <taxon>Pseudomonadota</taxon>
        <taxon>Betaproteobacteria</taxon>
        <taxon>Burkholderiales</taxon>
        <taxon>Oxalobacteraceae</taxon>
        <taxon>Telluria group</taxon>
        <taxon>Massilia</taxon>
    </lineage>
</organism>
<dbReference type="KEGG" id="mfy:HH212_01345"/>
<proteinExistence type="predicted"/>
<dbReference type="AlphaFoldDB" id="A0A7Z2VTD5"/>
<dbReference type="SMART" id="SM00530">
    <property type="entry name" value="HTH_XRE"/>
    <property type="match status" value="1"/>
</dbReference>
<dbReference type="GO" id="GO:0003700">
    <property type="term" value="F:DNA-binding transcription factor activity"/>
    <property type="evidence" value="ECO:0007669"/>
    <property type="project" value="TreeGrafter"/>
</dbReference>
<dbReference type="Gene3D" id="1.10.260.40">
    <property type="entry name" value="lambda repressor-like DNA-binding domains"/>
    <property type="match status" value="1"/>
</dbReference>
<evidence type="ECO:0000313" key="4">
    <source>
        <dbReference type="Proteomes" id="UP000502415"/>
    </source>
</evidence>
<accession>A0A7Z2VTD5</accession>
<reference evidence="3 4" key="1">
    <citation type="submission" date="2020-04" db="EMBL/GenBank/DDBJ databases">
        <title>Genome sequencing of novel species.</title>
        <authorList>
            <person name="Heo J."/>
            <person name="Kim S.-J."/>
            <person name="Kim J.-S."/>
            <person name="Hong S.-B."/>
            <person name="Kwon S.-W."/>
        </authorList>
    </citation>
    <scope>NUCLEOTIDE SEQUENCE [LARGE SCALE GENOMIC DNA]</scope>
    <source>
        <strain evidence="3 4">GN2-R2</strain>
    </source>
</reference>
<dbReference type="Gene3D" id="2.60.120.10">
    <property type="entry name" value="Jelly Rolls"/>
    <property type="match status" value="1"/>
</dbReference>
<dbReference type="GO" id="GO:0003677">
    <property type="term" value="F:DNA binding"/>
    <property type="evidence" value="ECO:0007669"/>
    <property type="project" value="UniProtKB-KW"/>
</dbReference>
<keyword evidence="1" id="KW-0238">DNA-binding</keyword>
<dbReference type="CDD" id="cd02209">
    <property type="entry name" value="cupin_XRE_C"/>
    <property type="match status" value="1"/>
</dbReference>
<dbReference type="InterPro" id="IPR014710">
    <property type="entry name" value="RmlC-like_jellyroll"/>
</dbReference>
<keyword evidence="4" id="KW-1185">Reference proteome</keyword>
<dbReference type="Pfam" id="PF07883">
    <property type="entry name" value="Cupin_2"/>
    <property type="match status" value="1"/>
</dbReference>
<dbReference type="PROSITE" id="PS50943">
    <property type="entry name" value="HTH_CROC1"/>
    <property type="match status" value="1"/>
</dbReference>
<dbReference type="InterPro" id="IPR013096">
    <property type="entry name" value="Cupin_2"/>
</dbReference>
<dbReference type="PANTHER" id="PTHR46797">
    <property type="entry name" value="HTH-TYPE TRANSCRIPTIONAL REGULATOR"/>
    <property type="match status" value="1"/>
</dbReference>
<dbReference type="Pfam" id="PF01381">
    <property type="entry name" value="HTH_3"/>
    <property type="match status" value="1"/>
</dbReference>
<evidence type="ECO:0000259" key="2">
    <source>
        <dbReference type="PROSITE" id="PS50943"/>
    </source>
</evidence>